<keyword evidence="2" id="KW-0251">Elongation factor</keyword>
<evidence type="ECO:0000259" key="1">
    <source>
        <dbReference type="Pfam" id="PF00009"/>
    </source>
</evidence>
<dbReference type="InterPro" id="IPR000795">
    <property type="entry name" value="T_Tr_GTP-bd_dom"/>
</dbReference>
<name>A0ABQ5EUJ6_9ASTR</name>
<dbReference type="InterPro" id="IPR027417">
    <property type="entry name" value="P-loop_NTPase"/>
</dbReference>
<accession>A0ABQ5EUJ6</accession>
<keyword evidence="3" id="KW-1185">Reference proteome</keyword>
<reference evidence="2" key="1">
    <citation type="journal article" date="2022" name="Int. J. Mol. Sci.">
        <title>Draft Genome of Tanacetum Coccineum: Genomic Comparison of Closely Related Tanacetum-Family Plants.</title>
        <authorList>
            <person name="Yamashiro T."/>
            <person name="Shiraishi A."/>
            <person name="Nakayama K."/>
            <person name="Satake H."/>
        </authorList>
    </citation>
    <scope>NUCLEOTIDE SEQUENCE</scope>
</reference>
<dbReference type="Proteomes" id="UP001151760">
    <property type="component" value="Unassembled WGS sequence"/>
</dbReference>
<comment type="caution">
    <text evidence="2">The sequence shown here is derived from an EMBL/GenBank/DDBJ whole genome shotgun (WGS) entry which is preliminary data.</text>
</comment>
<dbReference type="EMBL" id="BQNB010016683">
    <property type="protein sequence ID" value="GJT54572.1"/>
    <property type="molecule type" value="Genomic_DNA"/>
</dbReference>
<dbReference type="Pfam" id="PF00009">
    <property type="entry name" value="GTP_EFTU"/>
    <property type="match status" value="1"/>
</dbReference>
<dbReference type="SUPFAM" id="SSF52540">
    <property type="entry name" value="P-loop containing nucleoside triphosphate hydrolases"/>
    <property type="match status" value="1"/>
</dbReference>
<dbReference type="GO" id="GO:0003746">
    <property type="term" value="F:translation elongation factor activity"/>
    <property type="evidence" value="ECO:0007669"/>
    <property type="project" value="UniProtKB-KW"/>
</dbReference>
<keyword evidence="2" id="KW-0648">Protein biosynthesis</keyword>
<evidence type="ECO:0000313" key="2">
    <source>
        <dbReference type="EMBL" id="GJT54572.1"/>
    </source>
</evidence>
<reference evidence="2" key="2">
    <citation type="submission" date="2022-01" db="EMBL/GenBank/DDBJ databases">
        <authorList>
            <person name="Yamashiro T."/>
            <person name="Shiraishi A."/>
            <person name="Satake H."/>
            <person name="Nakayama K."/>
        </authorList>
    </citation>
    <scope>NUCLEOTIDE SEQUENCE</scope>
</reference>
<dbReference type="Gene3D" id="3.40.50.300">
    <property type="entry name" value="P-loop containing nucleotide triphosphate hydrolases"/>
    <property type="match status" value="1"/>
</dbReference>
<proteinExistence type="predicted"/>
<feature type="domain" description="Tr-type G" evidence="1">
    <location>
        <begin position="55"/>
        <end position="105"/>
    </location>
</feature>
<evidence type="ECO:0000313" key="3">
    <source>
        <dbReference type="Proteomes" id="UP001151760"/>
    </source>
</evidence>
<organism evidence="2 3">
    <name type="scientific">Tanacetum coccineum</name>
    <dbReference type="NCBI Taxonomy" id="301880"/>
    <lineage>
        <taxon>Eukaryota</taxon>
        <taxon>Viridiplantae</taxon>
        <taxon>Streptophyta</taxon>
        <taxon>Embryophyta</taxon>
        <taxon>Tracheophyta</taxon>
        <taxon>Spermatophyta</taxon>
        <taxon>Magnoliopsida</taxon>
        <taxon>eudicotyledons</taxon>
        <taxon>Gunneridae</taxon>
        <taxon>Pentapetalae</taxon>
        <taxon>asterids</taxon>
        <taxon>campanulids</taxon>
        <taxon>Asterales</taxon>
        <taxon>Asteraceae</taxon>
        <taxon>Asteroideae</taxon>
        <taxon>Anthemideae</taxon>
        <taxon>Anthemidinae</taxon>
        <taxon>Tanacetum</taxon>
    </lineage>
</organism>
<sequence>MVNTGYVTVINDVDITFVMARLFRIVLADEGKAKAIAFDEIDKSSEEKNYYYAFKNMITGAAQMDGRILVVSAPVGPTPQIKEHIRPLTIHKNLWIDVISSADHVKVTLK</sequence>
<gene>
    <name evidence="2" type="ORF">Tco_0989626</name>
</gene>
<protein>
    <submittedName>
        <fullName evidence="2">Elongation factor Tu, mitochondrial</fullName>
    </submittedName>
</protein>